<organism evidence="1 2">
    <name type="scientific">Anoxybacterium hadale</name>
    <dbReference type="NCBI Taxonomy" id="3408580"/>
    <lineage>
        <taxon>Bacteria</taxon>
        <taxon>Bacillati</taxon>
        <taxon>Bacillota</taxon>
        <taxon>Clostridia</taxon>
        <taxon>Peptostreptococcales</taxon>
        <taxon>Anaerovoracaceae</taxon>
        <taxon>Anoxybacterium</taxon>
    </lineage>
</organism>
<proteinExistence type="predicted"/>
<reference evidence="1" key="1">
    <citation type="submission" date="2019-08" db="EMBL/GenBank/DDBJ databases">
        <title>Genome sequence of Clostridiales bacterium MT110.</title>
        <authorList>
            <person name="Cao J."/>
        </authorList>
    </citation>
    <scope>NUCLEOTIDE SEQUENCE</scope>
    <source>
        <strain evidence="1">MT110</strain>
    </source>
</reference>
<dbReference type="EMBL" id="CP042469">
    <property type="protein sequence ID" value="QOX63844.1"/>
    <property type="molecule type" value="Genomic_DNA"/>
</dbReference>
<dbReference type="Proteomes" id="UP000594014">
    <property type="component" value="Chromosome"/>
</dbReference>
<gene>
    <name evidence="1" type="ORF">FRZ06_11120</name>
</gene>
<sequence>MMRHILVWIYIFAGFLGMFSNFLYWLMSKKSFLQGSRERLELQKFVVCTFLIGLVSFFTFYSQYIILLQPESTTIQILDYLLWACFLFYWINYLDSMVGSSKLRLMKKIVKYGSICYIGLCLLITRGLWGLNFKIANISFSSLFLLLDVLFCILALLVVCLYAVRANSQTKHKLSGPYILVISFALILYASYEFLHYARIFSSFTAYSTWELGPFNATAFFLLFSNLITLIYVYYNDFSTSFIINHVEEPVNPIQNSSELNDKASPDSDTKTTYESTDSIAASIGQDERENVPSLYNLTPREQEVMEFIFKGYNNAEIADELFISQNTVKHHIYNLFKKLNVKNRVELICLLREYSL</sequence>
<accession>A0ACD1ABT7</accession>
<name>A0ACD1ABT7_9FIRM</name>
<keyword evidence="2" id="KW-1185">Reference proteome</keyword>
<protein>
    <submittedName>
        <fullName evidence="1">Response regulator transcription factor</fullName>
    </submittedName>
</protein>
<evidence type="ECO:0000313" key="1">
    <source>
        <dbReference type="EMBL" id="QOX63844.1"/>
    </source>
</evidence>
<evidence type="ECO:0000313" key="2">
    <source>
        <dbReference type="Proteomes" id="UP000594014"/>
    </source>
</evidence>